<name>A0A2C5ZV96_9HYPO</name>
<feature type="compositionally biased region" description="Low complexity" evidence="1">
    <location>
        <begin position="9"/>
        <end position="37"/>
    </location>
</feature>
<feature type="region of interest" description="Disordered" evidence="1">
    <location>
        <begin position="1"/>
        <end position="57"/>
    </location>
</feature>
<dbReference type="Proteomes" id="UP000224854">
    <property type="component" value="Unassembled WGS sequence"/>
</dbReference>
<feature type="region of interest" description="Disordered" evidence="1">
    <location>
        <begin position="122"/>
        <end position="152"/>
    </location>
</feature>
<dbReference type="EMBL" id="NJEU01000019">
    <property type="protein sequence ID" value="PHH83291.1"/>
    <property type="molecule type" value="Genomic_DNA"/>
</dbReference>
<feature type="compositionally biased region" description="Low complexity" evidence="1">
    <location>
        <begin position="218"/>
        <end position="233"/>
    </location>
</feature>
<protein>
    <submittedName>
        <fullName evidence="2">Uncharacterized protein</fullName>
    </submittedName>
</protein>
<accession>A0A2C5ZV96</accession>
<evidence type="ECO:0000313" key="3">
    <source>
        <dbReference type="Proteomes" id="UP000224854"/>
    </source>
</evidence>
<proteinExistence type="predicted"/>
<feature type="region of interest" description="Disordered" evidence="1">
    <location>
        <begin position="212"/>
        <end position="233"/>
    </location>
</feature>
<evidence type="ECO:0000256" key="1">
    <source>
        <dbReference type="SAM" id="MobiDB-lite"/>
    </source>
</evidence>
<sequence>MAASEHEASPPLASDGAAASPPDASPAPSATASAAAPPASPSGHDEAKSLLQLQAQEEPVPQLEPLFTLLTNATTKTTVHPRVRYIFADDDLSALTDAPTVDECGRPMRTLVVDLAPPCLPPRHVSSSSHDRASQLAPGPPPLALPSWSSSSLPRDAHSGGWTVAGAASLSPDFAVTDARLCDPALHSHSQPGSATEAGGAPVLRVEGVEREPVDGRSAGLSASASASGALALSRQDMDTLADEFRRRVGILRGVAVEAHRRSTALARLHDEQQQHQLQTQHELPQHKEQHLQKQNNDLKHDESAT</sequence>
<keyword evidence="3" id="KW-1185">Reference proteome</keyword>
<dbReference type="OrthoDB" id="1681166at2759"/>
<feature type="region of interest" description="Disordered" evidence="1">
    <location>
        <begin position="266"/>
        <end position="306"/>
    </location>
</feature>
<evidence type="ECO:0000313" key="2">
    <source>
        <dbReference type="EMBL" id="PHH83291.1"/>
    </source>
</evidence>
<reference evidence="2 3" key="1">
    <citation type="submission" date="2017-06" db="EMBL/GenBank/DDBJ databases">
        <title>Ant-infecting Ophiocordyceps genomes reveal a high diversity of potential behavioral manipulation genes and a possible major role for enterotoxins.</title>
        <authorList>
            <person name="De Bekker C."/>
            <person name="Evans H.C."/>
            <person name="Brachmann A."/>
            <person name="Hughes D.P."/>
        </authorList>
    </citation>
    <scope>NUCLEOTIDE SEQUENCE [LARGE SCALE GENOMIC DNA]</scope>
    <source>
        <strain evidence="2 3">1348a</strain>
    </source>
</reference>
<gene>
    <name evidence="2" type="ORF">CDD82_2471</name>
</gene>
<comment type="caution">
    <text evidence="2">The sequence shown here is derived from an EMBL/GenBank/DDBJ whole genome shotgun (WGS) entry which is preliminary data.</text>
</comment>
<organism evidence="2 3">
    <name type="scientific">Ophiocordyceps australis</name>
    <dbReference type="NCBI Taxonomy" id="1399860"/>
    <lineage>
        <taxon>Eukaryota</taxon>
        <taxon>Fungi</taxon>
        <taxon>Dikarya</taxon>
        <taxon>Ascomycota</taxon>
        <taxon>Pezizomycotina</taxon>
        <taxon>Sordariomycetes</taxon>
        <taxon>Hypocreomycetidae</taxon>
        <taxon>Hypocreales</taxon>
        <taxon>Ophiocordycipitaceae</taxon>
        <taxon>Ophiocordyceps</taxon>
    </lineage>
</organism>
<dbReference type="AlphaFoldDB" id="A0A2C5ZV96"/>
<feature type="compositionally biased region" description="Basic and acidic residues" evidence="1">
    <location>
        <begin position="284"/>
        <end position="306"/>
    </location>
</feature>